<dbReference type="Pfam" id="PF03928">
    <property type="entry name" value="HbpS-like"/>
    <property type="match status" value="1"/>
</dbReference>
<organism evidence="1 2">
    <name type="scientific">Actinopolyspora saharensis</name>
    <dbReference type="NCBI Taxonomy" id="995062"/>
    <lineage>
        <taxon>Bacteria</taxon>
        <taxon>Bacillati</taxon>
        <taxon>Actinomycetota</taxon>
        <taxon>Actinomycetes</taxon>
        <taxon>Actinopolysporales</taxon>
        <taxon>Actinopolysporaceae</taxon>
        <taxon>Actinopolyspora</taxon>
    </lineage>
</organism>
<dbReference type="InterPro" id="IPR038084">
    <property type="entry name" value="PduO/GlcC-like_sf"/>
</dbReference>
<dbReference type="Proteomes" id="UP000199301">
    <property type="component" value="Unassembled WGS sequence"/>
</dbReference>
<dbReference type="InterPro" id="IPR005624">
    <property type="entry name" value="PduO/GlcC-like"/>
</dbReference>
<dbReference type="Gene3D" id="3.30.450.150">
    <property type="entry name" value="Haem-degrading domain"/>
    <property type="match status" value="1"/>
</dbReference>
<dbReference type="OrthoDB" id="9778896at2"/>
<keyword evidence="2" id="KW-1185">Reference proteome</keyword>
<protein>
    <submittedName>
        <fullName evidence="1">Uncharacterized conserved protein GlcG, DUF336 family</fullName>
    </submittedName>
</protein>
<dbReference type="RefSeq" id="WP_092521134.1">
    <property type="nucleotide sequence ID" value="NZ_FNKO01000001.1"/>
</dbReference>
<name>A0A1H0Z399_9ACTN</name>
<dbReference type="EMBL" id="FNKO01000001">
    <property type="protein sequence ID" value="SDQ21873.1"/>
    <property type="molecule type" value="Genomic_DNA"/>
</dbReference>
<reference evidence="2" key="1">
    <citation type="submission" date="2016-10" db="EMBL/GenBank/DDBJ databases">
        <authorList>
            <person name="Varghese N."/>
            <person name="Submissions S."/>
        </authorList>
    </citation>
    <scope>NUCLEOTIDE SEQUENCE [LARGE SCALE GENOMIC DNA]</scope>
    <source>
        <strain evidence="2">DSM 45459</strain>
    </source>
</reference>
<evidence type="ECO:0000313" key="2">
    <source>
        <dbReference type="Proteomes" id="UP000199301"/>
    </source>
</evidence>
<dbReference type="PANTHER" id="PTHR34309:SF1">
    <property type="entry name" value="PROTEIN GLCG"/>
    <property type="match status" value="1"/>
</dbReference>
<sequence length="140" mass="14523">MNKVVQRSSISDELANKIVRAADEAAKQGEQRFAVAVVDESGQLKAFLRQDGAKLNAVQVAQDKAYTAASSKMSTETWSEKLSADAVLGAAAPTTIDRLAPMGGGLPIVVDGETVGAVGVSGAHWTDDVKIAEAGLRALD</sequence>
<dbReference type="InterPro" id="IPR052517">
    <property type="entry name" value="GlcG_carb_metab_protein"/>
</dbReference>
<gene>
    <name evidence="1" type="ORF">SAMN04489718_0818</name>
</gene>
<dbReference type="PANTHER" id="PTHR34309">
    <property type="entry name" value="SLR1406 PROTEIN"/>
    <property type="match status" value="1"/>
</dbReference>
<accession>A0A1H0Z399</accession>
<evidence type="ECO:0000313" key="1">
    <source>
        <dbReference type="EMBL" id="SDQ21873.1"/>
    </source>
</evidence>
<dbReference type="SUPFAM" id="SSF143744">
    <property type="entry name" value="GlcG-like"/>
    <property type="match status" value="1"/>
</dbReference>
<proteinExistence type="predicted"/>
<dbReference type="AlphaFoldDB" id="A0A1H0Z399"/>